<evidence type="ECO:0000256" key="3">
    <source>
        <dbReference type="ARBA" id="ARBA00022741"/>
    </source>
</evidence>
<feature type="binding site" evidence="7">
    <location>
        <position position="87"/>
    </location>
    <ligand>
        <name>substrate</name>
    </ligand>
</feature>
<organism evidence="8 9">
    <name type="scientific">Flavihumibacter petaseus NBRC 106054</name>
    <dbReference type="NCBI Taxonomy" id="1220578"/>
    <lineage>
        <taxon>Bacteria</taxon>
        <taxon>Pseudomonadati</taxon>
        <taxon>Bacteroidota</taxon>
        <taxon>Chitinophagia</taxon>
        <taxon>Chitinophagales</taxon>
        <taxon>Chitinophagaceae</taxon>
        <taxon>Flavihumibacter</taxon>
    </lineage>
</organism>
<comment type="subunit">
    <text evidence="7">Monomer.</text>
</comment>
<keyword evidence="5 7" id="KW-0067">ATP-binding</keyword>
<dbReference type="PRINTS" id="PR01100">
    <property type="entry name" value="SHIKIMTKNASE"/>
</dbReference>
<comment type="pathway">
    <text evidence="7">Metabolic intermediate biosynthesis; chorismate biosynthesis; chorismate from D-erythrose 4-phosphate and phosphoenolpyruvate: step 5/7.</text>
</comment>
<dbReference type="EC" id="2.7.1.71" evidence="7"/>
<evidence type="ECO:0000313" key="9">
    <source>
        <dbReference type="Proteomes" id="UP000033121"/>
    </source>
</evidence>
<dbReference type="Gene3D" id="3.40.50.300">
    <property type="entry name" value="P-loop containing nucleotide triphosphate hydrolases"/>
    <property type="match status" value="1"/>
</dbReference>
<keyword evidence="3 7" id="KW-0547">Nucleotide-binding</keyword>
<dbReference type="GO" id="GO:0005829">
    <property type="term" value="C:cytosol"/>
    <property type="evidence" value="ECO:0007669"/>
    <property type="project" value="TreeGrafter"/>
</dbReference>
<dbReference type="InterPro" id="IPR000623">
    <property type="entry name" value="Shikimate_kinase/TSH1"/>
</dbReference>
<keyword evidence="7" id="KW-0479">Metal-binding</keyword>
<keyword evidence="6 7" id="KW-0057">Aromatic amino acid biosynthesis</keyword>
<dbReference type="UniPathway" id="UPA00053">
    <property type="reaction ID" value="UER00088"/>
</dbReference>
<comment type="catalytic activity">
    <reaction evidence="7">
        <text>shikimate + ATP = 3-phosphoshikimate + ADP + H(+)</text>
        <dbReference type="Rhea" id="RHEA:13121"/>
        <dbReference type="ChEBI" id="CHEBI:15378"/>
        <dbReference type="ChEBI" id="CHEBI:30616"/>
        <dbReference type="ChEBI" id="CHEBI:36208"/>
        <dbReference type="ChEBI" id="CHEBI:145989"/>
        <dbReference type="ChEBI" id="CHEBI:456216"/>
        <dbReference type="EC" id="2.7.1.71"/>
    </reaction>
</comment>
<comment type="function">
    <text evidence="7">Catalyzes the specific phosphorylation of the 3-hydroxyl group of shikimic acid using ATP as a cosubstrate.</text>
</comment>
<dbReference type="STRING" id="1220578.FPE01S_06_00420"/>
<keyword evidence="7" id="KW-0963">Cytoplasm</keyword>
<dbReference type="GO" id="GO:0000287">
    <property type="term" value="F:magnesium ion binding"/>
    <property type="evidence" value="ECO:0007669"/>
    <property type="project" value="UniProtKB-UniRule"/>
</dbReference>
<keyword evidence="2 7" id="KW-0808">Transferase</keyword>
<keyword evidence="1 7" id="KW-0028">Amino-acid biosynthesis</keyword>
<evidence type="ECO:0000256" key="5">
    <source>
        <dbReference type="ARBA" id="ARBA00022840"/>
    </source>
</evidence>
<keyword evidence="9" id="KW-1185">Reference proteome</keyword>
<protein>
    <recommendedName>
        <fullName evidence="7">Shikimate kinase</fullName>
        <shortName evidence="7">SK</shortName>
        <ecNumber evidence="7">2.7.1.71</ecNumber>
    </recommendedName>
</protein>
<gene>
    <name evidence="7 8" type="primary">aroK</name>
    <name evidence="8" type="ORF">FPE01S_06_00420</name>
</gene>
<feature type="binding site" evidence="7">
    <location>
        <begin position="18"/>
        <end position="23"/>
    </location>
    <ligand>
        <name>ATP</name>
        <dbReference type="ChEBI" id="CHEBI:30616"/>
    </ligand>
</feature>
<evidence type="ECO:0000256" key="4">
    <source>
        <dbReference type="ARBA" id="ARBA00022777"/>
    </source>
</evidence>
<dbReference type="SUPFAM" id="SSF52540">
    <property type="entry name" value="P-loop containing nucleoside triphosphate hydrolases"/>
    <property type="match status" value="1"/>
</dbReference>
<evidence type="ECO:0000256" key="6">
    <source>
        <dbReference type="ARBA" id="ARBA00023141"/>
    </source>
</evidence>
<feature type="binding site" evidence="7">
    <location>
        <position position="22"/>
    </location>
    <ligand>
        <name>Mg(2+)</name>
        <dbReference type="ChEBI" id="CHEBI:18420"/>
    </ligand>
</feature>
<dbReference type="Proteomes" id="UP000033121">
    <property type="component" value="Unassembled WGS sequence"/>
</dbReference>
<keyword evidence="7" id="KW-0460">Magnesium</keyword>
<dbReference type="GO" id="GO:0008652">
    <property type="term" value="P:amino acid biosynthetic process"/>
    <property type="evidence" value="ECO:0007669"/>
    <property type="project" value="UniProtKB-KW"/>
</dbReference>
<evidence type="ECO:0000313" key="8">
    <source>
        <dbReference type="EMBL" id="GAO45551.1"/>
    </source>
</evidence>
<dbReference type="CDD" id="cd00464">
    <property type="entry name" value="SK"/>
    <property type="match status" value="1"/>
</dbReference>
<name>A0A0E9N776_9BACT</name>
<keyword evidence="4 7" id="KW-0418">Kinase</keyword>
<comment type="cofactor">
    <cofactor evidence="7">
        <name>Mg(2+)</name>
        <dbReference type="ChEBI" id="CHEBI:18420"/>
    </cofactor>
    <text evidence="7">Binds 1 Mg(2+) ion per subunit.</text>
</comment>
<dbReference type="PANTHER" id="PTHR21087">
    <property type="entry name" value="SHIKIMATE KINASE"/>
    <property type="match status" value="1"/>
</dbReference>
<dbReference type="GO" id="GO:0009073">
    <property type="term" value="P:aromatic amino acid family biosynthetic process"/>
    <property type="evidence" value="ECO:0007669"/>
    <property type="project" value="UniProtKB-KW"/>
</dbReference>
<accession>A0A0E9N776</accession>
<evidence type="ECO:0000256" key="2">
    <source>
        <dbReference type="ARBA" id="ARBA00022679"/>
    </source>
</evidence>
<dbReference type="HAMAP" id="MF_00109">
    <property type="entry name" value="Shikimate_kinase"/>
    <property type="match status" value="1"/>
</dbReference>
<evidence type="ECO:0000256" key="7">
    <source>
        <dbReference type="HAMAP-Rule" id="MF_00109"/>
    </source>
</evidence>
<sequence>MPSNEIVMMRIYFIGFMGSGKSHWGRLLSANLGLPFFDLDQVIVERDGRTIAEIFADNGEEYFRLLEKEILTELTTTHPEMILSCGGGTPCFFNNIDYMKEHGRVIWLNTSTTVLVQRLLKEKNHRPLLKDIPDDEMKAFIVKKLHDRKLYYEQAHLRLPEETLSLEDMKNALTA</sequence>
<feature type="binding site" evidence="7">
    <location>
        <position position="148"/>
    </location>
    <ligand>
        <name>substrate</name>
    </ligand>
</feature>
<proteinExistence type="inferred from homology"/>
<comment type="caution">
    <text evidence="8">The sequence shown here is derived from an EMBL/GenBank/DDBJ whole genome shotgun (WGS) entry which is preliminary data.</text>
</comment>
<feature type="binding site" evidence="7">
    <location>
        <position position="126"/>
    </location>
    <ligand>
        <name>ATP</name>
        <dbReference type="ChEBI" id="CHEBI:30616"/>
    </ligand>
</feature>
<comment type="subcellular location">
    <subcellularLocation>
        <location evidence="7">Cytoplasm</location>
    </subcellularLocation>
</comment>
<dbReference type="PANTHER" id="PTHR21087:SF16">
    <property type="entry name" value="SHIKIMATE KINASE 1, CHLOROPLASTIC"/>
    <property type="match status" value="1"/>
</dbReference>
<feature type="binding site" evidence="7">
    <location>
        <position position="40"/>
    </location>
    <ligand>
        <name>substrate</name>
    </ligand>
</feature>
<dbReference type="GO" id="GO:0009423">
    <property type="term" value="P:chorismate biosynthetic process"/>
    <property type="evidence" value="ECO:0007669"/>
    <property type="project" value="UniProtKB-UniRule"/>
</dbReference>
<dbReference type="InterPro" id="IPR027417">
    <property type="entry name" value="P-loop_NTPase"/>
</dbReference>
<dbReference type="GO" id="GO:0005524">
    <property type="term" value="F:ATP binding"/>
    <property type="evidence" value="ECO:0007669"/>
    <property type="project" value="UniProtKB-UniRule"/>
</dbReference>
<dbReference type="GO" id="GO:0004765">
    <property type="term" value="F:shikimate kinase activity"/>
    <property type="evidence" value="ECO:0007669"/>
    <property type="project" value="UniProtKB-UniRule"/>
</dbReference>
<comment type="similarity">
    <text evidence="7">Belongs to the shikimate kinase family.</text>
</comment>
<dbReference type="EMBL" id="BBWV01000006">
    <property type="protein sequence ID" value="GAO45551.1"/>
    <property type="molecule type" value="Genomic_DNA"/>
</dbReference>
<dbReference type="InterPro" id="IPR031322">
    <property type="entry name" value="Shikimate/glucono_kinase"/>
</dbReference>
<evidence type="ECO:0000256" key="1">
    <source>
        <dbReference type="ARBA" id="ARBA00022605"/>
    </source>
</evidence>
<dbReference type="AlphaFoldDB" id="A0A0E9N776"/>
<feature type="binding site" evidence="7">
    <location>
        <position position="64"/>
    </location>
    <ligand>
        <name>substrate</name>
    </ligand>
</feature>
<reference evidence="8 9" key="1">
    <citation type="submission" date="2015-04" db="EMBL/GenBank/DDBJ databases">
        <title>Whole genome shotgun sequence of Flavihumibacter petaseus NBRC 106054.</title>
        <authorList>
            <person name="Miyazawa S."/>
            <person name="Hosoyama A."/>
            <person name="Hashimoto M."/>
            <person name="Noguchi M."/>
            <person name="Tsuchikane K."/>
            <person name="Ohji S."/>
            <person name="Yamazoe A."/>
            <person name="Ichikawa N."/>
            <person name="Kimura A."/>
            <person name="Fujita N."/>
        </authorList>
    </citation>
    <scope>NUCLEOTIDE SEQUENCE [LARGE SCALE GENOMIC DNA]</scope>
    <source>
        <strain evidence="8 9">NBRC 106054</strain>
    </source>
</reference>
<comment type="caution">
    <text evidence="7">Lacks conserved residue(s) required for the propagation of feature annotation.</text>
</comment>
<dbReference type="Pfam" id="PF01202">
    <property type="entry name" value="SKI"/>
    <property type="match status" value="1"/>
</dbReference>